<comment type="caution">
    <text evidence="1">The sequence shown here is derived from an EMBL/GenBank/DDBJ whole genome shotgun (WGS) entry which is preliminary data.</text>
</comment>
<name>A0ABQ7GYE8_DUNSA</name>
<dbReference type="EMBL" id="MU069537">
    <property type="protein sequence ID" value="KAF5839625.1"/>
    <property type="molecule type" value="Genomic_DNA"/>
</dbReference>
<evidence type="ECO:0008006" key="3">
    <source>
        <dbReference type="Google" id="ProtNLM"/>
    </source>
</evidence>
<evidence type="ECO:0000313" key="1">
    <source>
        <dbReference type="EMBL" id="KAF5839625.1"/>
    </source>
</evidence>
<proteinExistence type="predicted"/>
<reference evidence="1" key="1">
    <citation type="submission" date="2017-08" db="EMBL/GenBank/DDBJ databases">
        <authorList>
            <person name="Polle J.E."/>
            <person name="Barry K."/>
            <person name="Cushman J."/>
            <person name="Schmutz J."/>
            <person name="Tran D."/>
            <person name="Hathwaick L.T."/>
            <person name="Yim W.C."/>
            <person name="Jenkins J."/>
            <person name="Mckie-Krisberg Z.M."/>
            <person name="Prochnik S."/>
            <person name="Lindquist E."/>
            <person name="Dockter R.B."/>
            <person name="Adam C."/>
            <person name="Molina H."/>
            <person name="Bunkerborg J."/>
            <person name="Jin E."/>
            <person name="Buchheim M."/>
            <person name="Magnuson J."/>
        </authorList>
    </citation>
    <scope>NUCLEOTIDE SEQUENCE</scope>
    <source>
        <strain evidence="1">CCAP 19/18</strain>
    </source>
</reference>
<accession>A0ABQ7GYE8</accession>
<sequence>MAQGQMLYKHNPRCVCGLCSGYWFLVRCKKKNLYLIASFQGTSCSWAGLQHNLCFGVICDSFLFLSLVSWQAPLSSGLC</sequence>
<gene>
    <name evidence="1" type="ORF">DUNSADRAFT_280</name>
</gene>
<dbReference type="Proteomes" id="UP000815325">
    <property type="component" value="Unassembled WGS sequence"/>
</dbReference>
<keyword evidence="2" id="KW-1185">Reference proteome</keyword>
<protein>
    <recommendedName>
        <fullName evidence="3">Encoded protein</fullName>
    </recommendedName>
</protein>
<organism evidence="1 2">
    <name type="scientific">Dunaliella salina</name>
    <name type="common">Green alga</name>
    <name type="synonym">Protococcus salinus</name>
    <dbReference type="NCBI Taxonomy" id="3046"/>
    <lineage>
        <taxon>Eukaryota</taxon>
        <taxon>Viridiplantae</taxon>
        <taxon>Chlorophyta</taxon>
        <taxon>core chlorophytes</taxon>
        <taxon>Chlorophyceae</taxon>
        <taxon>CS clade</taxon>
        <taxon>Chlamydomonadales</taxon>
        <taxon>Dunaliellaceae</taxon>
        <taxon>Dunaliella</taxon>
    </lineage>
</organism>
<evidence type="ECO:0000313" key="2">
    <source>
        <dbReference type="Proteomes" id="UP000815325"/>
    </source>
</evidence>